<proteinExistence type="predicted"/>
<comment type="caution">
    <text evidence="2">The sequence shown here is derived from an EMBL/GenBank/DDBJ whole genome shotgun (WGS) entry which is preliminary data.</text>
</comment>
<keyword evidence="3" id="KW-1185">Reference proteome</keyword>
<protein>
    <submittedName>
        <fullName evidence="2">Uncharacterized protein</fullName>
    </submittedName>
</protein>
<feature type="region of interest" description="Disordered" evidence="1">
    <location>
        <begin position="39"/>
        <end position="58"/>
    </location>
</feature>
<reference evidence="2 3" key="1">
    <citation type="journal article" date="2018" name="Front. Plant Sci.">
        <title>Red Clover (Trifolium pratense) and Zigzag Clover (T. medium) - A Picture of Genomic Similarities and Differences.</title>
        <authorList>
            <person name="Dluhosova J."/>
            <person name="Istvanek J."/>
            <person name="Nedelnik J."/>
            <person name="Repkova J."/>
        </authorList>
    </citation>
    <scope>NUCLEOTIDE SEQUENCE [LARGE SCALE GENOMIC DNA]</scope>
    <source>
        <strain evidence="3">cv. 10/8</strain>
        <tissue evidence="2">Leaf</tissue>
    </source>
</reference>
<evidence type="ECO:0000256" key="1">
    <source>
        <dbReference type="SAM" id="MobiDB-lite"/>
    </source>
</evidence>
<name>A0A392RGJ4_9FABA</name>
<dbReference type="Proteomes" id="UP000265520">
    <property type="component" value="Unassembled WGS sequence"/>
</dbReference>
<dbReference type="AlphaFoldDB" id="A0A392RGJ4"/>
<evidence type="ECO:0000313" key="2">
    <source>
        <dbReference type="EMBL" id="MCI35379.1"/>
    </source>
</evidence>
<sequence>MNTMINDAFGHHRPATNLDESELLGGAEMLGGDEVLNEGTREEHSDFREFLNDGNQSL</sequence>
<accession>A0A392RGJ4</accession>
<organism evidence="2 3">
    <name type="scientific">Trifolium medium</name>
    <dbReference type="NCBI Taxonomy" id="97028"/>
    <lineage>
        <taxon>Eukaryota</taxon>
        <taxon>Viridiplantae</taxon>
        <taxon>Streptophyta</taxon>
        <taxon>Embryophyta</taxon>
        <taxon>Tracheophyta</taxon>
        <taxon>Spermatophyta</taxon>
        <taxon>Magnoliopsida</taxon>
        <taxon>eudicotyledons</taxon>
        <taxon>Gunneridae</taxon>
        <taxon>Pentapetalae</taxon>
        <taxon>rosids</taxon>
        <taxon>fabids</taxon>
        <taxon>Fabales</taxon>
        <taxon>Fabaceae</taxon>
        <taxon>Papilionoideae</taxon>
        <taxon>50 kb inversion clade</taxon>
        <taxon>NPAAA clade</taxon>
        <taxon>Hologalegina</taxon>
        <taxon>IRL clade</taxon>
        <taxon>Trifolieae</taxon>
        <taxon>Trifolium</taxon>
    </lineage>
</organism>
<feature type="compositionally biased region" description="Basic and acidic residues" evidence="1">
    <location>
        <begin position="39"/>
        <end position="51"/>
    </location>
</feature>
<evidence type="ECO:0000313" key="3">
    <source>
        <dbReference type="Proteomes" id="UP000265520"/>
    </source>
</evidence>
<feature type="non-terminal residue" evidence="2">
    <location>
        <position position="58"/>
    </location>
</feature>
<dbReference type="EMBL" id="LXQA010222745">
    <property type="protein sequence ID" value="MCI35379.1"/>
    <property type="molecule type" value="Genomic_DNA"/>
</dbReference>